<dbReference type="Proteomes" id="UP001274830">
    <property type="component" value="Unassembled WGS sequence"/>
</dbReference>
<comment type="caution">
    <text evidence="1">The sequence shown here is derived from an EMBL/GenBank/DDBJ whole genome shotgun (WGS) entry which is preliminary data.</text>
</comment>
<organism evidence="1 2">
    <name type="scientific">Recurvomyces mirabilis</name>
    <dbReference type="NCBI Taxonomy" id="574656"/>
    <lineage>
        <taxon>Eukaryota</taxon>
        <taxon>Fungi</taxon>
        <taxon>Dikarya</taxon>
        <taxon>Ascomycota</taxon>
        <taxon>Pezizomycotina</taxon>
        <taxon>Dothideomycetes</taxon>
        <taxon>Dothideomycetidae</taxon>
        <taxon>Mycosphaerellales</taxon>
        <taxon>Teratosphaeriaceae</taxon>
        <taxon>Recurvomyces</taxon>
    </lineage>
</organism>
<reference evidence="1" key="1">
    <citation type="submission" date="2023-07" db="EMBL/GenBank/DDBJ databases">
        <title>Black Yeasts Isolated from many extreme environments.</title>
        <authorList>
            <person name="Coleine C."/>
            <person name="Stajich J.E."/>
            <person name="Selbmann L."/>
        </authorList>
    </citation>
    <scope>NUCLEOTIDE SEQUENCE</scope>
    <source>
        <strain evidence="1">CCFEE 5485</strain>
    </source>
</reference>
<evidence type="ECO:0008006" key="3">
    <source>
        <dbReference type="Google" id="ProtNLM"/>
    </source>
</evidence>
<dbReference type="AlphaFoldDB" id="A0AAE0TRR2"/>
<evidence type="ECO:0000313" key="2">
    <source>
        <dbReference type="Proteomes" id="UP001274830"/>
    </source>
</evidence>
<gene>
    <name evidence="1" type="ORF">LTR78_008211</name>
</gene>
<evidence type="ECO:0000313" key="1">
    <source>
        <dbReference type="EMBL" id="KAK3671846.1"/>
    </source>
</evidence>
<name>A0AAE0TRR2_9PEZI</name>
<dbReference type="InterPro" id="IPR032710">
    <property type="entry name" value="NTF2-like_dom_sf"/>
</dbReference>
<proteinExistence type="predicted"/>
<keyword evidence="2" id="KW-1185">Reference proteome</keyword>
<accession>A0AAE0TRR2</accession>
<dbReference type="SUPFAM" id="SSF54427">
    <property type="entry name" value="NTF2-like"/>
    <property type="match status" value="1"/>
</dbReference>
<sequence>MDSAEWPAQLIPDTIKRTLDRFYRLIDSPDPQAGEKLARKVFTVDGDFVVNKRVMSGREQIASWHKNGESIVSREHQVDKIYVCNAEGDDLLMIGTLTMESDVGLVGSTPYTARCVIDDAASPTPKVRHWQFWLDPTPFFDLGIMRPPVRQLSVSGILDTIGGR</sequence>
<dbReference type="EMBL" id="JAUTXT010000038">
    <property type="protein sequence ID" value="KAK3671846.1"/>
    <property type="molecule type" value="Genomic_DNA"/>
</dbReference>
<protein>
    <recommendedName>
        <fullName evidence="3">SnoaL-like domain-containing protein</fullName>
    </recommendedName>
</protein>
<dbReference type="Gene3D" id="3.10.450.50">
    <property type="match status" value="1"/>
</dbReference>